<proteinExistence type="predicted"/>
<evidence type="ECO:0000256" key="6">
    <source>
        <dbReference type="ARBA" id="ARBA00023211"/>
    </source>
</evidence>
<evidence type="ECO:0000256" key="1">
    <source>
        <dbReference type="ARBA" id="ARBA00001936"/>
    </source>
</evidence>
<dbReference type="PROSITE" id="PS00893">
    <property type="entry name" value="NUDIX_BOX"/>
    <property type="match status" value="1"/>
</dbReference>
<comment type="cofactor">
    <cofactor evidence="1">
        <name>Mn(2+)</name>
        <dbReference type="ChEBI" id="CHEBI:29035"/>
    </cofactor>
</comment>
<evidence type="ECO:0000256" key="2">
    <source>
        <dbReference type="ARBA" id="ARBA00001946"/>
    </source>
</evidence>
<feature type="domain" description="Nudix hydrolase" evidence="7">
    <location>
        <begin position="45"/>
        <end position="178"/>
    </location>
</feature>
<dbReference type="Gene3D" id="3.90.79.10">
    <property type="entry name" value="Nucleoside Triphosphate Pyrophosphohydrolase"/>
    <property type="match status" value="1"/>
</dbReference>
<evidence type="ECO:0000256" key="5">
    <source>
        <dbReference type="ARBA" id="ARBA00022842"/>
    </source>
</evidence>
<dbReference type="InterPro" id="IPR000086">
    <property type="entry name" value="NUDIX_hydrolase_dom"/>
</dbReference>
<dbReference type="GO" id="GO:0010945">
    <property type="term" value="F:coenzyme A diphosphatase activity"/>
    <property type="evidence" value="ECO:0007669"/>
    <property type="project" value="InterPro"/>
</dbReference>
<dbReference type="GO" id="GO:0046872">
    <property type="term" value="F:metal ion binding"/>
    <property type="evidence" value="ECO:0007669"/>
    <property type="project" value="UniProtKB-KW"/>
</dbReference>
<dbReference type="AlphaFoldDB" id="A0AAP2E5A3"/>
<reference evidence="8 9" key="1">
    <citation type="submission" date="2021-05" db="EMBL/GenBank/DDBJ databases">
        <title>A Polyphasic approach of four new species of the genus Ohtaekwangia: Ohtaekwangia histidinii sp. nov., Ohtaekwangia cretensis sp. nov., Ohtaekwangia indiensis sp. nov., Ohtaekwangia reichenbachii sp. nov. from diverse environment.</title>
        <authorList>
            <person name="Octaviana S."/>
        </authorList>
    </citation>
    <scope>NUCLEOTIDE SEQUENCE [LARGE SCALE GENOMIC DNA]</scope>
    <source>
        <strain evidence="8 9">PWU5</strain>
    </source>
</reference>
<evidence type="ECO:0000256" key="3">
    <source>
        <dbReference type="ARBA" id="ARBA00022723"/>
    </source>
</evidence>
<keyword evidence="3" id="KW-0479">Metal-binding</keyword>
<dbReference type="SUPFAM" id="SSF55811">
    <property type="entry name" value="Nudix"/>
    <property type="match status" value="1"/>
</dbReference>
<dbReference type="InterPro" id="IPR015797">
    <property type="entry name" value="NUDIX_hydrolase-like_dom_sf"/>
</dbReference>
<evidence type="ECO:0000313" key="8">
    <source>
        <dbReference type="EMBL" id="MBT1712072.1"/>
    </source>
</evidence>
<evidence type="ECO:0000256" key="4">
    <source>
        <dbReference type="ARBA" id="ARBA00022801"/>
    </source>
</evidence>
<dbReference type="RefSeq" id="WP_254087641.1">
    <property type="nucleotide sequence ID" value="NZ_JAHESE010000049.1"/>
</dbReference>
<dbReference type="PROSITE" id="PS51462">
    <property type="entry name" value="NUDIX"/>
    <property type="match status" value="1"/>
</dbReference>
<comment type="caution">
    <text evidence="8">The sequence shown here is derived from an EMBL/GenBank/DDBJ whole genome shotgun (WGS) entry which is preliminary data.</text>
</comment>
<dbReference type="CDD" id="cd03426">
    <property type="entry name" value="NUDIX_CoAse_Nudt7"/>
    <property type="match status" value="1"/>
</dbReference>
<keyword evidence="9" id="KW-1185">Reference proteome</keyword>
<name>A0AAP2E5A3_9BACT</name>
<evidence type="ECO:0000259" key="7">
    <source>
        <dbReference type="PROSITE" id="PS51462"/>
    </source>
</evidence>
<comment type="cofactor">
    <cofactor evidence="2">
        <name>Mg(2+)</name>
        <dbReference type="ChEBI" id="CHEBI:18420"/>
    </cofactor>
</comment>
<dbReference type="PANTHER" id="PTHR12992">
    <property type="entry name" value="NUDIX HYDROLASE"/>
    <property type="match status" value="1"/>
</dbReference>
<dbReference type="PANTHER" id="PTHR12992:SF11">
    <property type="entry name" value="MITOCHONDRIAL COENZYME A DIPHOSPHATASE NUDT8"/>
    <property type="match status" value="1"/>
</dbReference>
<accession>A0AAP2E5A3</accession>
<protein>
    <submittedName>
        <fullName evidence="8">CoA pyrophosphatase</fullName>
    </submittedName>
</protein>
<dbReference type="Pfam" id="PF00293">
    <property type="entry name" value="NUDIX"/>
    <property type="match status" value="1"/>
</dbReference>
<dbReference type="InterPro" id="IPR020084">
    <property type="entry name" value="NUDIX_hydrolase_CS"/>
</dbReference>
<dbReference type="Proteomes" id="UP001319080">
    <property type="component" value="Unassembled WGS sequence"/>
</dbReference>
<evidence type="ECO:0000313" key="9">
    <source>
        <dbReference type="Proteomes" id="UP001319080"/>
    </source>
</evidence>
<dbReference type="EMBL" id="JAHESE010000049">
    <property type="protein sequence ID" value="MBT1712072.1"/>
    <property type="molecule type" value="Genomic_DNA"/>
</dbReference>
<keyword evidence="4" id="KW-0378">Hydrolase</keyword>
<keyword evidence="5" id="KW-0460">Magnesium</keyword>
<gene>
    <name evidence="8" type="ORF">KK062_27775</name>
</gene>
<keyword evidence="6" id="KW-0464">Manganese</keyword>
<sequence length="212" mass="23424">MNFASFINDLREHLRQPLPGHSAHDLMRAEPIGRWRPKLDHKTPPRPGAVLILLYPEDGIVKFPLIRRATYAGAHSGQISLPGGKAEAGETVVETALREAEEEIGLDRSQAEVLGALTEFFVIASNFTVTPIVAAMHGPIVFKPDPYETAGIIYGDLFDLLREEAVLKKEILAAGQYRMMAPHFEIEGEVVWGATAMMLNELRVILKDVSTD</sequence>
<dbReference type="InterPro" id="IPR045121">
    <property type="entry name" value="CoAse"/>
</dbReference>
<organism evidence="8 9">
    <name type="scientific">Dawidia cretensis</name>
    <dbReference type="NCBI Taxonomy" id="2782350"/>
    <lineage>
        <taxon>Bacteria</taxon>
        <taxon>Pseudomonadati</taxon>
        <taxon>Bacteroidota</taxon>
        <taxon>Cytophagia</taxon>
        <taxon>Cytophagales</taxon>
        <taxon>Chryseotaleaceae</taxon>
        <taxon>Dawidia</taxon>
    </lineage>
</organism>